<reference evidence="2" key="2">
    <citation type="submission" date="2025-08" db="UniProtKB">
        <authorList>
            <consortium name="Ensembl"/>
        </authorList>
    </citation>
    <scope>IDENTIFICATION</scope>
</reference>
<keyword evidence="1" id="KW-0472">Membrane</keyword>
<dbReference type="AlphaFoldDB" id="A0A8C5DI65"/>
<accession>A0A8C5DI65</accession>
<sequence length="145" mass="15120">QANGLPPLTVFRGCAQSSQCPATGSFTFSANVGIIQVTQTAECCNSDNCNSGPASAPAPLLLNGRQCHACLPGTTQCSFATQCYGVEDISSPSGTSPVIGCTSSNLCNDASINITHCERMLTSLLMCCFTLFAIVFFSTLVKQSF</sequence>
<evidence type="ECO:0008006" key="4">
    <source>
        <dbReference type="Google" id="ProtNLM"/>
    </source>
</evidence>
<evidence type="ECO:0000313" key="3">
    <source>
        <dbReference type="Proteomes" id="UP000694680"/>
    </source>
</evidence>
<reference evidence="2" key="1">
    <citation type="submission" date="2020-06" db="EMBL/GenBank/DDBJ databases">
        <authorList>
            <consortium name="Wellcome Sanger Institute Data Sharing"/>
        </authorList>
    </citation>
    <scope>NUCLEOTIDE SEQUENCE [LARGE SCALE GENOMIC DNA]</scope>
</reference>
<organism evidence="2 3">
    <name type="scientific">Gouania willdenowi</name>
    <name type="common">Blunt-snouted clingfish</name>
    <name type="synonym">Lepadogaster willdenowi</name>
    <dbReference type="NCBI Taxonomy" id="441366"/>
    <lineage>
        <taxon>Eukaryota</taxon>
        <taxon>Metazoa</taxon>
        <taxon>Chordata</taxon>
        <taxon>Craniata</taxon>
        <taxon>Vertebrata</taxon>
        <taxon>Euteleostomi</taxon>
        <taxon>Actinopterygii</taxon>
        <taxon>Neopterygii</taxon>
        <taxon>Teleostei</taxon>
        <taxon>Neoteleostei</taxon>
        <taxon>Acanthomorphata</taxon>
        <taxon>Ovalentaria</taxon>
        <taxon>Blenniimorphae</taxon>
        <taxon>Blenniiformes</taxon>
        <taxon>Gobiesocoidei</taxon>
        <taxon>Gobiesocidae</taxon>
        <taxon>Gobiesocinae</taxon>
        <taxon>Gouania</taxon>
    </lineage>
</organism>
<feature type="transmembrane region" description="Helical" evidence="1">
    <location>
        <begin position="120"/>
        <end position="141"/>
    </location>
</feature>
<keyword evidence="1" id="KW-0812">Transmembrane</keyword>
<dbReference type="InterPro" id="IPR045860">
    <property type="entry name" value="Snake_toxin-like_sf"/>
</dbReference>
<dbReference type="Ensembl" id="ENSGWIT00000008046.1">
    <property type="protein sequence ID" value="ENSGWIP00000007257.1"/>
    <property type="gene ID" value="ENSGWIG00000004243.1"/>
</dbReference>
<name>A0A8C5DI65_GOUWI</name>
<dbReference type="Gene3D" id="2.10.60.10">
    <property type="entry name" value="CD59"/>
    <property type="match status" value="1"/>
</dbReference>
<proteinExistence type="predicted"/>
<evidence type="ECO:0000313" key="2">
    <source>
        <dbReference type="Ensembl" id="ENSGWIP00000007257.1"/>
    </source>
</evidence>
<keyword evidence="1" id="KW-1133">Transmembrane helix</keyword>
<reference evidence="2" key="3">
    <citation type="submission" date="2025-09" db="UniProtKB">
        <authorList>
            <consortium name="Ensembl"/>
        </authorList>
    </citation>
    <scope>IDENTIFICATION</scope>
</reference>
<dbReference type="Proteomes" id="UP000694680">
    <property type="component" value="Chromosome 4"/>
</dbReference>
<keyword evidence="3" id="KW-1185">Reference proteome</keyword>
<evidence type="ECO:0000256" key="1">
    <source>
        <dbReference type="SAM" id="Phobius"/>
    </source>
</evidence>
<protein>
    <recommendedName>
        <fullName evidence="4">UPAR/Ly6 domain-containing protein</fullName>
    </recommendedName>
</protein>
<dbReference type="SUPFAM" id="SSF57302">
    <property type="entry name" value="Snake toxin-like"/>
    <property type="match status" value="1"/>
</dbReference>